<organism evidence="1 2">
    <name type="scientific">Pteropox virus</name>
    <dbReference type="NCBI Taxonomy" id="1873698"/>
    <lineage>
        <taxon>Viruses</taxon>
        <taxon>Varidnaviria</taxon>
        <taxon>Bamfordvirae</taxon>
        <taxon>Nucleocytoviricota</taxon>
        <taxon>Pokkesviricetes</taxon>
        <taxon>Chitovirales</taxon>
        <taxon>Poxviridae</taxon>
        <taxon>Chordopoxvirinae</taxon>
        <taxon>Pteropopoxvirus</taxon>
        <taxon>Pteropopoxvirus pteropox</taxon>
    </lineage>
</organism>
<gene>
    <name evidence="1" type="ORF">PTPV-Aus-041</name>
</gene>
<proteinExistence type="predicted"/>
<evidence type="ECO:0000313" key="2">
    <source>
        <dbReference type="Proteomes" id="UP000203626"/>
    </source>
</evidence>
<keyword evidence="2" id="KW-1185">Reference proteome</keyword>
<protein>
    <submittedName>
        <fullName evidence="1">Uncharacterized protein</fullName>
    </submittedName>
</protein>
<dbReference type="KEGG" id="vg:28340368"/>
<dbReference type="GeneID" id="28340368"/>
<name>A0A1B1MRG4_9POXV</name>
<reference evidence="1 2" key="1">
    <citation type="journal article" date="2016" name="J. Gen. Virol.">
        <title>Genomic characterization of a novel poxvirus from a flying fox: evidence for a new genus?</title>
        <authorList>
            <person name="O'Dea M.A."/>
            <person name="Tu S.L."/>
            <person name="Pang S."/>
            <person name="De Ridder T."/>
            <person name="Jackson B."/>
            <person name="Upton C."/>
        </authorList>
    </citation>
    <scope>NUCLEOTIDE SEQUENCE [LARGE SCALE GENOMIC DNA]</scope>
    <source>
        <strain evidence="1 2">Australia</strain>
    </source>
</reference>
<dbReference type="RefSeq" id="YP_009268756.1">
    <property type="nucleotide sequence ID" value="NC_030656.1"/>
</dbReference>
<evidence type="ECO:0000313" key="1">
    <source>
        <dbReference type="EMBL" id="ANS71125.1"/>
    </source>
</evidence>
<dbReference type="EMBL" id="KU980965">
    <property type="protein sequence ID" value="ANS71125.1"/>
    <property type="molecule type" value="Genomic_DNA"/>
</dbReference>
<sequence length="162" mass="18338">MENVLIRDVSVLSDDSLTKFVHICALRLVENGSKHQYNALFVFIENTKSASFKQYAASALIAALHIRLRASKKHLPVLEKHREMIRTWTASRNIVLEEVNKLVNSFNTKTSEDKHTAFINAVRCYASGNISGYLALKQMYLLHGHIPAKNMLEEIAILMNNA</sequence>
<dbReference type="Proteomes" id="UP000203626">
    <property type="component" value="Segment"/>
</dbReference>
<accession>A0A1B1MRG4</accession>